<proteinExistence type="predicted"/>
<evidence type="ECO:0000313" key="2">
    <source>
        <dbReference type="Proteomes" id="UP001056978"/>
    </source>
</evidence>
<reference evidence="1" key="1">
    <citation type="submission" date="2022-06" db="EMBL/GenBank/DDBJ databases">
        <title>The First Complete Genome of the Simian Malaria Parasite Plasmodium brasilianum.</title>
        <authorList>
            <person name="Bajic M."/>
            <person name="Ravishankar S."/>
        </authorList>
    </citation>
    <scope>NUCLEOTIDE SEQUENCE</scope>
    <source>
        <strain evidence="1">Bolivian I</strain>
    </source>
</reference>
<comment type="caution">
    <text evidence="1">The sequence shown here is derived from an EMBL/GenBank/DDBJ whole genome shotgun (WGS) entry which is preliminary data.</text>
</comment>
<organism evidence="1 2">
    <name type="scientific">Plasmodium brasilianum</name>
    <dbReference type="NCBI Taxonomy" id="5824"/>
    <lineage>
        <taxon>Eukaryota</taxon>
        <taxon>Sar</taxon>
        <taxon>Alveolata</taxon>
        <taxon>Apicomplexa</taxon>
        <taxon>Aconoidasida</taxon>
        <taxon>Haemosporida</taxon>
        <taxon>Plasmodiidae</taxon>
        <taxon>Plasmodium</taxon>
        <taxon>Plasmodium (Plasmodium)</taxon>
    </lineage>
</organism>
<sequence length="94" mass="11376">MNVFLTFTFIFMHVYFSIYGSTVTNIYKKHRYQFYYKNPRNITRVDDAKSTSIVDSNYRVLRTLSLYRSEYYEHAHIRNEMKKGSTALCDYLND</sequence>
<dbReference type="EMBL" id="CM043780">
    <property type="protein sequence ID" value="KAI4836221.1"/>
    <property type="molecule type" value="Genomic_DNA"/>
</dbReference>
<protein>
    <submittedName>
        <fullName evidence="1">Uncharacterized protein</fullName>
    </submittedName>
</protein>
<name>A0ACB9Y3L0_PLABR</name>
<accession>A0ACB9Y3L0</accession>
<gene>
    <name evidence="1" type="ORF">MKS88_004009</name>
</gene>
<dbReference type="Proteomes" id="UP001056978">
    <property type="component" value="Chromosome 12"/>
</dbReference>
<keyword evidence="2" id="KW-1185">Reference proteome</keyword>
<evidence type="ECO:0000313" key="1">
    <source>
        <dbReference type="EMBL" id="KAI4836221.1"/>
    </source>
</evidence>